<evidence type="ECO:0000313" key="2">
    <source>
        <dbReference type="Proteomes" id="UP000537260"/>
    </source>
</evidence>
<dbReference type="Gene3D" id="3.20.20.80">
    <property type="entry name" value="Glycosidases"/>
    <property type="match status" value="1"/>
</dbReference>
<dbReference type="Proteomes" id="UP000537260">
    <property type="component" value="Unassembled WGS sequence"/>
</dbReference>
<gene>
    <name evidence="1" type="ORF">HNR05_002296</name>
</gene>
<protein>
    <submittedName>
        <fullName evidence="1">Uncharacterized protein</fullName>
    </submittedName>
</protein>
<sequence length="543" mass="57104">MGVVSASALEGAPSAHAFGGALTVSFYDATGAALSGQSAYDLARNKADNLSNGYANKVVTALVNPTTLEDLNPGNAPLTPTINATNLTFALPSASAAAVAITWPTSSSRGYSQVTLDNGGAGFGASATVNFTYQAARDLKTRFDTALATRSSATPTFVASAAFTSAQAQLTTDYSTMMAAATESARGKYGWTVLGDIHSAYDILLKDYGQQLAKYKDENSLGSPWLGTTFDDATRSNTNTILGYAQTATTPTGVTANPQYGWVRIVFDIGTTPADYDAAVKNAHAKKLLVMGMPFDSTSARACLPVSSPTHCTPAEYQARFKLYVDHFSNNSNAALNIDAWEVGNEINGEWIDTNPSTGVYSYGSGHIATKVAAAADYVHAHTAASTVGTLYWQVATSNYPLNSTFTWATNNLIATGYASKLDVVLLSTYIEDAPLGTGFDQAMTALATMFGSTPIGLGEFDYFYTDTSRYFWSLTHLNASSTQAAAGAARPALATQYYSAALAYPTSVGGGFWWYFQEEASGTAGSNLRAAIKGVADAVYFG</sequence>
<reference evidence="1 2" key="1">
    <citation type="submission" date="2020-07" db="EMBL/GenBank/DDBJ databases">
        <title>Sequencing the genomes of 1000 actinobacteria strains.</title>
        <authorList>
            <person name="Klenk H.-P."/>
        </authorList>
    </citation>
    <scope>NUCLEOTIDE SEQUENCE [LARGE SCALE GENOMIC DNA]</scope>
    <source>
        <strain evidence="1 2">LI1</strain>
    </source>
</reference>
<keyword evidence="2" id="KW-1185">Reference proteome</keyword>
<dbReference type="EMBL" id="JACCFM010000001">
    <property type="protein sequence ID" value="NYJ20505.1"/>
    <property type="molecule type" value="Genomic_DNA"/>
</dbReference>
<accession>A0A7Z0EFD4</accession>
<evidence type="ECO:0000313" key="1">
    <source>
        <dbReference type="EMBL" id="NYJ20505.1"/>
    </source>
</evidence>
<dbReference type="InterPro" id="IPR017853">
    <property type="entry name" value="GH"/>
</dbReference>
<dbReference type="AlphaFoldDB" id="A0A7Z0EFD4"/>
<comment type="caution">
    <text evidence="1">The sequence shown here is derived from an EMBL/GenBank/DDBJ whole genome shotgun (WGS) entry which is preliminary data.</text>
</comment>
<dbReference type="SUPFAM" id="SSF51445">
    <property type="entry name" value="(Trans)glycosidases"/>
    <property type="match status" value="1"/>
</dbReference>
<organism evidence="1 2">
    <name type="scientific">Glaciibacter psychrotolerans</name>
    <dbReference type="NCBI Taxonomy" id="670054"/>
    <lineage>
        <taxon>Bacteria</taxon>
        <taxon>Bacillati</taxon>
        <taxon>Actinomycetota</taxon>
        <taxon>Actinomycetes</taxon>
        <taxon>Micrococcales</taxon>
        <taxon>Microbacteriaceae</taxon>
        <taxon>Glaciibacter</taxon>
    </lineage>
</organism>
<proteinExistence type="predicted"/>
<name>A0A7Z0EFD4_9MICO</name>